<evidence type="ECO:0000313" key="8">
    <source>
        <dbReference type="EMBL" id="CDL92848.1"/>
    </source>
</evidence>
<protein>
    <recommendedName>
        <fullName evidence="4">siroheme decarboxylase</fullName>
        <ecNumber evidence="4">4.1.1.111</ecNumber>
    </recommendedName>
</protein>
<accession>W6N7V9</accession>
<keyword evidence="9" id="KW-1185">Reference proteome</keyword>
<dbReference type="InterPro" id="IPR050684">
    <property type="entry name" value="HTH-Siroheme_Decarb"/>
</dbReference>
<name>W6N7V9_CLOTY</name>
<dbReference type="PANTHER" id="PTHR43413">
    <property type="entry name" value="TRANSCRIPTIONAL REGULATOR, ASNC FAMILY"/>
    <property type="match status" value="1"/>
</dbReference>
<dbReference type="Pfam" id="PF22451">
    <property type="entry name" value="NirdL-like_HTH"/>
    <property type="match status" value="1"/>
</dbReference>
<evidence type="ECO:0000256" key="5">
    <source>
        <dbReference type="ARBA" id="ARBA00048470"/>
    </source>
</evidence>
<evidence type="ECO:0000256" key="1">
    <source>
        <dbReference type="ARBA" id="ARBA00023239"/>
    </source>
</evidence>
<dbReference type="EC" id="4.1.1.111" evidence="4"/>
<keyword evidence="1" id="KW-0456">Lyase</keyword>
<comment type="similarity">
    <text evidence="3">Belongs to the Ahb/Nir family.</text>
</comment>
<comment type="catalytic activity">
    <reaction evidence="5">
        <text>siroheme + 2 H(+) = 12,18-didecarboxysiroheme + 2 CO2</text>
        <dbReference type="Rhea" id="RHEA:19093"/>
        <dbReference type="ChEBI" id="CHEBI:15378"/>
        <dbReference type="ChEBI" id="CHEBI:16526"/>
        <dbReference type="ChEBI" id="CHEBI:60052"/>
        <dbReference type="ChEBI" id="CHEBI:140497"/>
        <dbReference type="EC" id="4.1.1.111"/>
    </reaction>
</comment>
<evidence type="ECO:0000259" key="7">
    <source>
        <dbReference type="Pfam" id="PF22451"/>
    </source>
</evidence>
<dbReference type="GeneID" id="29419145"/>
<organism evidence="8 9">
    <name type="scientific">Clostridium tyrobutyricum DIVETGP</name>
    <dbReference type="NCBI Taxonomy" id="1408889"/>
    <lineage>
        <taxon>Bacteria</taxon>
        <taxon>Bacillati</taxon>
        <taxon>Bacillota</taxon>
        <taxon>Clostridia</taxon>
        <taxon>Eubacteriales</taxon>
        <taxon>Clostridiaceae</taxon>
        <taxon>Clostridium</taxon>
    </lineage>
</organism>
<gene>
    <name evidence="8" type="ORF">CTDIVETGP_2918</name>
</gene>
<dbReference type="Pfam" id="PF17805">
    <property type="entry name" value="AsnC_trans_reg2"/>
    <property type="match status" value="1"/>
</dbReference>
<dbReference type="PANTHER" id="PTHR43413:SF1">
    <property type="entry name" value="SIROHEME DECARBOXYLASE NIRL SUBUNIT"/>
    <property type="match status" value="1"/>
</dbReference>
<evidence type="ECO:0000256" key="2">
    <source>
        <dbReference type="ARBA" id="ARBA00023444"/>
    </source>
</evidence>
<dbReference type="OrthoDB" id="9806536at2"/>
<evidence type="ECO:0000256" key="4">
    <source>
        <dbReference type="ARBA" id="ARBA00023471"/>
    </source>
</evidence>
<dbReference type="InterPro" id="IPR040523">
    <property type="entry name" value="AsnC_trans_reg2"/>
</dbReference>
<evidence type="ECO:0000313" key="9">
    <source>
        <dbReference type="Proteomes" id="UP000019482"/>
    </source>
</evidence>
<dbReference type="GO" id="GO:0016829">
    <property type="term" value="F:lyase activity"/>
    <property type="evidence" value="ECO:0007669"/>
    <property type="project" value="UniProtKB-KW"/>
</dbReference>
<dbReference type="AlphaFoldDB" id="W6N7V9"/>
<reference evidence="8 9" key="1">
    <citation type="journal article" date="2015" name="Genome Announc.">
        <title>Draft Genome Sequence of Clostridium tyrobutyricum Strain DIVETGP, Isolated from Cow's Milk for Grana Padano Production.</title>
        <authorList>
            <person name="Soggiu A."/>
            <person name="Piras C."/>
            <person name="Gaiarsa S."/>
            <person name="Sassera D."/>
            <person name="Roncada P."/>
            <person name="Bendixen E."/>
            <person name="Brasca M."/>
            <person name="Bonizzi L."/>
        </authorList>
    </citation>
    <scope>NUCLEOTIDE SEQUENCE [LARGE SCALE GENOMIC DNA]</scope>
    <source>
        <strain evidence="8 9">DIVETGP</strain>
    </source>
</reference>
<evidence type="ECO:0000256" key="3">
    <source>
        <dbReference type="ARBA" id="ARBA00023457"/>
    </source>
</evidence>
<evidence type="ECO:0000259" key="6">
    <source>
        <dbReference type="Pfam" id="PF17805"/>
    </source>
</evidence>
<dbReference type="Proteomes" id="UP000019482">
    <property type="component" value="Unassembled WGS sequence"/>
</dbReference>
<feature type="domain" description="Siroheme decarboxylase NirL-like HTH" evidence="7">
    <location>
        <begin position="6"/>
        <end position="51"/>
    </location>
</feature>
<dbReference type="EMBL" id="CBXI010000044">
    <property type="protein sequence ID" value="CDL92848.1"/>
    <property type="molecule type" value="Genomic_DNA"/>
</dbReference>
<feature type="domain" description="Siroheme decarboxylase AsnC-like ligand binding" evidence="6">
    <location>
        <begin position="62"/>
        <end position="147"/>
    </location>
</feature>
<dbReference type="RefSeq" id="WP_017894976.1">
    <property type="nucleotide sequence ID" value="NZ_CBXI010000044.1"/>
</dbReference>
<proteinExistence type="inferred from homology"/>
<comment type="pathway">
    <text evidence="2">Porphyrin-containing compound metabolism.</text>
</comment>
<dbReference type="Gene3D" id="3.30.70.3460">
    <property type="match status" value="1"/>
</dbReference>
<sequence>MLDKLDKKIICRLQNSIPVSSRPYKDIADELGIGEDELLDKIKYYNETGILKRIGAVLYHRRAGFKANAMVVWNVDKKDMDTIGRYMASIPEISHCCSRKKFGEWKYELYTMVHAKSREKCSTIIKNIANNTEIEDYRVLYSIRELKKTSVKYF</sequence>
<dbReference type="InterPro" id="IPR053953">
    <property type="entry name" value="NirdL-like_HTH"/>
</dbReference>
<comment type="caution">
    <text evidence="8">The sequence shown here is derived from an EMBL/GenBank/DDBJ whole genome shotgun (WGS) entry which is preliminary data.</text>
</comment>